<dbReference type="AlphaFoldDB" id="A0A4V2KCA9"/>
<evidence type="ECO:0000313" key="2">
    <source>
        <dbReference type="Proteomes" id="UP000293172"/>
    </source>
</evidence>
<dbReference type="PANTHER" id="PTHR13061:SF56">
    <property type="entry name" value="PROTEIN YRDA"/>
    <property type="match status" value="1"/>
</dbReference>
<sequence length="180" mass="19374">MAIRTYQGITPSLADRVFVDASAVVIGDVEIGEDSSVWPLTVIRGDMHRIRIGRRTSVQDGSVLHITHAGPFNPDGFPLIVGDEVTIGHKVMLHGCTLGSRILVGMGSTVMDGAVVQDEVIIGAGSLVPPGKVLESGYLYVGSPVKQARPLTDKERNFFSYTAGNYVKLKDQHLAEGFDR</sequence>
<evidence type="ECO:0000313" key="1">
    <source>
        <dbReference type="EMBL" id="TBU92779.1"/>
    </source>
</evidence>
<dbReference type="CDD" id="cd04645">
    <property type="entry name" value="LbH_gamma_CA_like"/>
    <property type="match status" value="1"/>
</dbReference>
<reference evidence="1 2" key="1">
    <citation type="submission" date="2018-06" db="EMBL/GenBank/DDBJ databases">
        <title>Three novel Pseudomonas species isolated from symptomatic oak.</title>
        <authorList>
            <person name="Bueno-Gonzalez V."/>
            <person name="Brady C."/>
        </authorList>
    </citation>
    <scope>NUCLEOTIDE SEQUENCE [LARGE SCALE GENOMIC DNA]</scope>
    <source>
        <strain evidence="1 2">P6B</strain>
    </source>
</reference>
<organism evidence="1 2">
    <name type="scientific">Phytopseudomonas dryadis</name>
    <dbReference type="NCBI Taxonomy" id="2487520"/>
    <lineage>
        <taxon>Bacteria</taxon>
        <taxon>Pseudomonadati</taxon>
        <taxon>Pseudomonadota</taxon>
        <taxon>Gammaproteobacteria</taxon>
        <taxon>Pseudomonadales</taxon>
        <taxon>Pseudomonadaceae</taxon>
        <taxon>Phytopseudomonas</taxon>
    </lineage>
</organism>
<dbReference type="EMBL" id="QJUL01000014">
    <property type="protein sequence ID" value="TBU92779.1"/>
    <property type="molecule type" value="Genomic_DNA"/>
</dbReference>
<dbReference type="PANTHER" id="PTHR13061">
    <property type="entry name" value="DYNACTIN SUBUNIT P25"/>
    <property type="match status" value="1"/>
</dbReference>
<name>A0A4V2KCA9_9GAMM</name>
<dbReference type="Gene3D" id="2.160.10.10">
    <property type="entry name" value="Hexapeptide repeat proteins"/>
    <property type="match status" value="1"/>
</dbReference>
<dbReference type="SUPFAM" id="SSF51161">
    <property type="entry name" value="Trimeric LpxA-like enzymes"/>
    <property type="match status" value="1"/>
</dbReference>
<dbReference type="InterPro" id="IPR047324">
    <property type="entry name" value="LbH_gamma_CA-like"/>
</dbReference>
<gene>
    <name evidence="1" type="ORF">DNK44_11985</name>
</gene>
<proteinExistence type="predicted"/>
<dbReference type="RefSeq" id="WP_131198090.1">
    <property type="nucleotide sequence ID" value="NZ_QJUL01000014.1"/>
</dbReference>
<dbReference type="InterPro" id="IPR050484">
    <property type="entry name" value="Transf_Hexapept/Carb_Anhydrase"/>
</dbReference>
<dbReference type="Proteomes" id="UP000293172">
    <property type="component" value="Unassembled WGS sequence"/>
</dbReference>
<dbReference type="OrthoDB" id="9803036at2"/>
<accession>A0A4V2KCA9</accession>
<comment type="caution">
    <text evidence="1">The sequence shown here is derived from an EMBL/GenBank/DDBJ whole genome shotgun (WGS) entry which is preliminary data.</text>
</comment>
<dbReference type="InterPro" id="IPR011004">
    <property type="entry name" value="Trimer_LpxA-like_sf"/>
</dbReference>
<protein>
    <submittedName>
        <fullName evidence="1">Gamma carbonic anhydrase family protein</fullName>
    </submittedName>
</protein>